<dbReference type="EMBL" id="BMQL01000017">
    <property type="protein sequence ID" value="GGR14516.1"/>
    <property type="molecule type" value="Genomic_DNA"/>
</dbReference>
<keyword evidence="2" id="KW-1185">Reference proteome</keyword>
<evidence type="ECO:0000313" key="2">
    <source>
        <dbReference type="Proteomes" id="UP000603865"/>
    </source>
</evidence>
<dbReference type="Proteomes" id="UP000603865">
    <property type="component" value="Unassembled WGS sequence"/>
</dbReference>
<evidence type="ECO:0000313" key="1">
    <source>
        <dbReference type="EMBL" id="GGR14516.1"/>
    </source>
</evidence>
<proteinExistence type="predicted"/>
<reference evidence="1" key="1">
    <citation type="journal article" date="2014" name="Int. J. Syst. Evol. Microbiol.">
        <title>Complete genome sequence of Corynebacterium casei LMG S-19264T (=DSM 44701T), isolated from a smear-ripened cheese.</title>
        <authorList>
            <consortium name="US DOE Joint Genome Institute (JGI-PGF)"/>
            <person name="Walter F."/>
            <person name="Albersmeier A."/>
            <person name="Kalinowski J."/>
            <person name="Ruckert C."/>
        </authorList>
    </citation>
    <scope>NUCLEOTIDE SEQUENCE</scope>
    <source>
        <strain evidence="1">JCM 31311</strain>
    </source>
</reference>
<protein>
    <submittedName>
        <fullName evidence="1">Uncharacterized protein</fullName>
    </submittedName>
</protein>
<gene>
    <name evidence="1" type="ORF">GCM10008957_29150</name>
</gene>
<comment type="caution">
    <text evidence="1">The sequence shown here is derived from an EMBL/GenBank/DDBJ whole genome shotgun (WGS) entry which is preliminary data.</text>
</comment>
<name>A0A918F9P0_9DEIO</name>
<organism evidence="1 2">
    <name type="scientific">Deinococcus ruber</name>
    <dbReference type="NCBI Taxonomy" id="1848197"/>
    <lineage>
        <taxon>Bacteria</taxon>
        <taxon>Thermotogati</taxon>
        <taxon>Deinococcota</taxon>
        <taxon>Deinococci</taxon>
        <taxon>Deinococcales</taxon>
        <taxon>Deinococcaceae</taxon>
        <taxon>Deinococcus</taxon>
    </lineage>
</organism>
<sequence length="90" mass="10002">MSETRQEAVRRTLEQSYAPDALERLHSRPAAELASTRSELEAFWTQLHALVAAGQTPDSQTAQEVAGRLAALLRDIERSDPAIGERMRNT</sequence>
<dbReference type="RefSeq" id="WP_189091251.1">
    <property type="nucleotide sequence ID" value="NZ_BMQL01000017.1"/>
</dbReference>
<reference evidence="1" key="2">
    <citation type="submission" date="2020-09" db="EMBL/GenBank/DDBJ databases">
        <authorList>
            <person name="Sun Q."/>
            <person name="Ohkuma M."/>
        </authorList>
    </citation>
    <scope>NUCLEOTIDE SEQUENCE</scope>
    <source>
        <strain evidence="1">JCM 31311</strain>
    </source>
</reference>
<dbReference type="AlphaFoldDB" id="A0A918F9P0"/>
<accession>A0A918F9P0</accession>